<keyword evidence="3" id="KW-0520">NAD</keyword>
<evidence type="ECO:0000313" key="6">
    <source>
        <dbReference type="EMBL" id="KAB8392289.1"/>
    </source>
</evidence>
<dbReference type="AlphaFoldDB" id="A0A5N6KZK1"/>
<evidence type="ECO:0000256" key="2">
    <source>
        <dbReference type="ARBA" id="ARBA00022801"/>
    </source>
</evidence>
<evidence type="ECO:0000256" key="1">
    <source>
        <dbReference type="ARBA" id="ARBA00011982"/>
    </source>
</evidence>
<comment type="catalytic activity">
    <reaction evidence="4">
        <text>NAD(+) + H2O = ADP-D-ribose + nicotinamide + H(+)</text>
        <dbReference type="Rhea" id="RHEA:16301"/>
        <dbReference type="ChEBI" id="CHEBI:15377"/>
        <dbReference type="ChEBI" id="CHEBI:15378"/>
        <dbReference type="ChEBI" id="CHEBI:17154"/>
        <dbReference type="ChEBI" id="CHEBI:57540"/>
        <dbReference type="ChEBI" id="CHEBI:57967"/>
        <dbReference type="EC" id="3.2.2.6"/>
    </reaction>
    <physiologicalReaction direction="left-to-right" evidence="4">
        <dbReference type="Rhea" id="RHEA:16302"/>
    </physiologicalReaction>
</comment>
<dbReference type="SUPFAM" id="SSF52200">
    <property type="entry name" value="Toll/Interleukin receptor TIR domain"/>
    <property type="match status" value="1"/>
</dbReference>
<dbReference type="Proteomes" id="UP000327013">
    <property type="component" value="Unassembled WGS sequence"/>
</dbReference>
<reference evidence="6 7" key="1">
    <citation type="submission" date="2019-06" db="EMBL/GenBank/DDBJ databases">
        <title>A chromosomal-level reference genome of Carpinus fangiana (Coryloideae, Betulaceae).</title>
        <authorList>
            <person name="Yang X."/>
            <person name="Wang Z."/>
            <person name="Zhang L."/>
            <person name="Hao G."/>
            <person name="Liu J."/>
            <person name="Yang Y."/>
        </authorList>
    </citation>
    <scope>NUCLEOTIDE SEQUENCE [LARGE SCALE GENOMIC DNA]</scope>
    <source>
        <strain evidence="6">Cfa_2016G</strain>
        <tissue evidence="6">Leaf</tissue>
    </source>
</reference>
<name>A0A5N6KZK1_9ROSI</name>
<dbReference type="EC" id="3.2.2.6" evidence="1"/>
<dbReference type="InterPro" id="IPR035897">
    <property type="entry name" value="Toll_tir_struct_dom_sf"/>
</dbReference>
<dbReference type="InterPro" id="IPR000157">
    <property type="entry name" value="TIR_dom"/>
</dbReference>
<keyword evidence="7" id="KW-1185">Reference proteome</keyword>
<dbReference type="Pfam" id="PF01582">
    <property type="entry name" value="TIR"/>
    <property type="match status" value="1"/>
</dbReference>
<dbReference type="GO" id="GO:0061809">
    <property type="term" value="F:NAD+ nucleosidase activity, cyclic ADP-ribose generating"/>
    <property type="evidence" value="ECO:0007669"/>
    <property type="project" value="UniProtKB-EC"/>
</dbReference>
<dbReference type="OrthoDB" id="6160824at2759"/>
<organism evidence="6 7">
    <name type="scientific">Carpinus fangiana</name>
    <dbReference type="NCBI Taxonomy" id="176857"/>
    <lineage>
        <taxon>Eukaryota</taxon>
        <taxon>Viridiplantae</taxon>
        <taxon>Streptophyta</taxon>
        <taxon>Embryophyta</taxon>
        <taxon>Tracheophyta</taxon>
        <taxon>Spermatophyta</taxon>
        <taxon>Magnoliopsida</taxon>
        <taxon>eudicotyledons</taxon>
        <taxon>Gunneridae</taxon>
        <taxon>Pentapetalae</taxon>
        <taxon>rosids</taxon>
        <taxon>fabids</taxon>
        <taxon>Fagales</taxon>
        <taxon>Betulaceae</taxon>
        <taxon>Carpinus</taxon>
    </lineage>
</organism>
<evidence type="ECO:0000259" key="5">
    <source>
        <dbReference type="PROSITE" id="PS50104"/>
    </source>
</evidence>
<protein>
    <recommendedName>
        <fullName evidence="1">ADP-ribosyl cyclase/cyclic ADP-ribose hydrolase</fullName>
        <ecNumber evidence="1">3.2.2.6</ecNumber>
    </recommendedName>
</protein>
<accession>A0A5N6KZK1</accession>
<evidence type="ECO:0000256" key="4">
    <source>
        <dbReference type="ARBA" id="ARBA00047304"/>
    </source>
</evidence>
<keyword evidence="2" id="KW-0378">Hydrolase</keyword>
<dbReference type="PANTHER" id="PTHR32009">
    <property type="entry name" value="TMV RESISTANCE PROTEIN N-LIKE"/>
    <property type="match status" value="1"/>
</dbReference>
<feature type="domain" description="TIR" evidence="5">
    <location>
        <begin position="10"/>
        <end position="177"/>
    </location>
</feature>
<dbReference type="PROSITE" id="PS50104">
    <property type="entry name" value="TIR"/>
    <property type="match status" value="1"/>
</dbReference>
<sequence length="180" mass="20734">MASSSSTSGRLHDIYFSVQREDPHKYITDMVDKSLAARGVPTFKDTKQLGRKQRGTDLGKDVKEAIRMSKTSIVLFSKEYVSSSWCLEELVMMLECRKRWGMIVLPIFYDVDPSDIRKQRGYAAKVAGIQRVGGFWRRRWVDALTQAANFSGWDHRVSPRYSFISLSNTWQFLLVVRVVT</sequence>
<dbReference type="GO" id="GO:0007165">
    <property type="term" value="P:signal transduction"/>
    <property type="evidence" value="ECO:0007669"/>
    <property type="project" value="InterPro"/>
</dbReference>
<dbReference type="SMART" id="SM00255">
    <property type="entry name" value="TIR"/>
    <property type="match status" value="1"/>
</dbReference>
<evidence type="ECO:0000313" key="7">
    <source>
        <dbReference type="Proteomes" id="UP000327013"/>
    </source>
</evidence>
<evidence type="ECO:0000256" key="3">
    <source>
        <dbReference type="ARBA" id="ARBA00023027"/>
    </source>
</evidence>
<dbReference type="EMBL" id="VIBQ01000025">
    <property type="protein sequence ID" value="KAB8392289.1"/>
    <property type="molecule type" value="Genomic_DNA"/>
</dbReference>
<dbReference type="Gene3D" id="3.40.50.10140">
    <property type="entry name" value="Toll/interleukin-1 receptor homology (TIR) domain"/>
    <property type="match status" value="1"/>
</dbReference>
<gene>
    <name evidence="6" type="ORF">FH972_024804</name>
</gene>
<dbReference type="PANTHER" id="PTHR32009:SF39">
    <property type="entry name" value="TIR DOMAIN-CONTAINING PROTEIN"/>
    <property type="match status" value="1"/>
</dbReference>
<comment type="caution">
    <text evidence="6">The sequence shown here is derived from an EMBL/GenBank/DDBJ whole genome shotgun (WGS) entry which is preliminary data.</text>
</comment>
<proteinExistence type="predicted"/>